<comment type="similarity">
    <text evidence="1">Belongs to the GMC oxidoreductase family.</text>
</comment>
<dbReference type="PANTHER" id="PTHR46056:SF12">
    <property type="entry name" value="LONG-CHAIN-ALCOHOL OXIDASE"/>
    <property type="match status" value="1"/>
</dbReference>
<sequence>MAQQQTSVTYPTREAVDFVIVGSGAAGGVMAKELSGAGFSVVVLEQGPHLKAGDFRHDEWSYDYNGGLIWGSKQGHPQTFRKSATDTAKPAEAALGYAHNVGGSSVHFSGNFWRLRPIDFKEASVRGTIAGTNFADWPISYEELEPYYTKVDWEIGVSGLQGPWDPPRSQDYPCKPMPIKGSDVLLERAGKKLGLNPYPAPVAILSEPHNGRPACIHCGFCNGFGCEVNAKSSSMATMIPLALASGHCELRTGCTVSRVTTGADGKADEVVYWDAEGNEFAQRTKAVVLCANGAETPRLLLLSASDQHPQGLGNSSGFVGQNLMFNGYTSVVGLFPQPVNAYKSIPATRVIHDFYELNPSLGFYGGGGIDGRHYARGTPLNSALMSGMFGGPKWGADYKKDLEQEFTHTAAFDGHTTSLPLATNTVTLDPTLKDKWGRPALRCTYMDHPDDLATMKFFFDKTGELMEAAGAIRQAGSYPKNGQEGNVHLLGTCRMGNDPASSVVDKYHRSHDVSNLFICDGSSLVTSGRGQPTMTIMALAFRAADHMIQSARRGEI</sequence>
<dbReference type="SUPFAM" id="SSF54373">
    <property type="entry name" value="FAD-linked reductases, C-terminal domain"/>
    <property type="match status" value="1"/>
</dbReference>
<evidence type="ECO:0000259" key="5">
    <source>
        <dbReference type="Pfam" id="PF00732"/>
    </source>
</evidence>
<feature type="domain" description="Glucose-methanol-choline oxidoreductase C-terminal" evidence="6">
    <location>
        <begin position="420"/>
        <end position="540"/>
    </location>
</feature>
<evidence type="ECO:0000259" key="6">
    <source>
        <dbReference type="Pfam" id="PF05199"/>
    </source>
</evidence>
<evidence type="ECO:0000256" key="3">
    <source>
        <dbReference type="ARBA" id="ARBA00022827"/>
    </source>
</evidence>
<dbReference type="Proteomes" id="UP000051242">
    <property type="component" value="Unassembled WGS sequence"/>
</dbReference>
<evidence type="ECO:0000313" key="8">
    <source>
        <dbReference type="Proteomes" id="UP000051242"/>
    </source>
</evidence>
<evidence type="ECO:0000256" key="2">
    <source>
        <dbReference type="ARBA" id="ARBA00022630"/>
    </source>
</evidence>
<feature type="domain" description="Glucose-methanol-choline oxidoreductase N-terminal" evidence="5">
    <location>
        <begin position="186"/>
        <end position="324"/>
    </location>
</feature>
<dbReference type="InterPro" id="IPR007867">
    <property type="entry name" value="GMC_OxRtase_C"/>
</dbReference>
<name>A0A0R2TA92_9GAMM</name>
<reference evidence="7 8" key="1">
    <citation type="submission" date="2015-10" db="EMBL/GenBank/DDBJ databases">
        <title>Metagenome-Assembled Genomes uncover a global brackish microbiome.</title>
        <authorList>
            <person name="Hugerth L.W."/>
            <person name="Larsson J."/>
            <person name="Alneberg J."/>
            <person name="Lindh M.V."/>
            <person name="Legrand C."/>
            <person name="Pinhassi J."/>
            <person name="Andersson A.F."/>
        </authorList>
    </citation>
    <scope>NUCLEOTIDE SEQUENCE [LARGE SCALE GENOMIC DNA]</scope>
    <source>
        <strain evidence="7">BACL22 MAG-120619-bin3</strain>
    </source>
</reference>
<dbReference type="Gene3D" id="3.50.50.60">
    <property type="entry name" value="FAD/NAD(P)-binding domain"/>
    <property type="match status" value="2"/>
</dbReference>
<dbReference type="GO" id="GO:0050660">
    <property type="term" value="F:flavin adenine dinucleotide binding"/>
    <property type="evidence" value="ECO:0007669"/>
    <property type="project" value="InterPro"/>
</dbReference>
<dbReference type="GO" id="GO:0016614">
    <property type="term" value="F:oxidoreductase activity, acting on CH-OH group of donors"/>
    <property type="evidence" value="ECO:0007669"/>
    <property type="project" value="InterPro"/>
</dbReference>
<dbReference type="EMBL" id="LICD01000041">
    <property type="protein sequence ID" value="KRO82347.1"/>
    <property type="molecule type" value="Genomic_DNA"/>
</dbReference>
<evidence type="ECO:0000313" key="7">
    <source>
        <dbReference type="EMBL" id="KRO82347.1"/>
    </source>
</evidence>
<dbReference type="PANTHER" id="PTHR46056">
    <property type="entry name" value="LONG-CHAIN-ALCOHOL OXIDASE"/>
    <property type="match status" value="1"/>
</dbReference>
<gene>
    <name evidence="7" type="ORF">ABR85_11025</name>
</gene>
<dbReference type="Pfam" id="PF00732">
    <property type="entry name" value="GMC_oxred_N"/>
    <property type="match status" value="1"/>
</dbReference>
<dbReference type="InterPro" id="IPR000172">
    <property type="entry name" value="GMC_OxRdtase_N"/>
</dbReference>
<evidence type="ECO:0000256" key="1">
    <source>
        <dbReference type="ARBA" id="ARBA00010790"/>
    </source>
</evidence>
<dbReference type="Pfam" id="PF05199">
    <property type="entry name" value="GMC_oxred_C"/>
    <property type="match status" value="1"/>
</dbReference>
<evidence type="ECO:0008006" key="9">
    <source>
        <dbReference type="Google" id="ProtNLM"/>
    </source>
</evidence>
<organism evidence="7 8">
    <name type="scientific">OM182 bacterium BACL3 MAG-120619-bin3</name>
    <dbReference type="NCBI Taxonomy" id="1655593"/>
    <lineage>
        <taxon>Bacteria</taxon>
        <taxon>Pseudomonadati</taxon>
        <taxon>Pseudomonadota</taxon>
        <taxon>Gammaproteobacteria</taxon>
        <taxon>OMG group</taxon>
        <taxon>OM182 clade</taxon>
    </lineage>
</organism>
<accession>A0A0R2TA92</accession>
<keyword evidence="2" id="KW-0285">Flavoprotein</keyword>
<comment type="caution">
    <text evidence="7">The sequence shown here is derived from an EMBL/GenBank/DDBJ whole genome shotgun (WGS) entry which is preliminary data.</text>
</comment>
<proteinExistence type="inferred from homology"/>
<evidence type="ECO:0000256" key="4">
    <source>
        <dbReference type="ARBA" id="ARBA00023002"/>
    </source>
</evidence>
<dbReference type="InterPro" id="IPR036188">
    <property type="entry name" value="FAD/NAD-bd_sf"/>
</dbReference>
<dbReference type="AlphaFoldDB" id="A0A0R2TA92"/>
<dbReference type="SUPFAM" id="SSF51905">
    <property type="entry name" value="FAD/NAD(P)-binding domain"/>
    <property type="match status" value="1"/>
</dbReference>
<keyword evidence="3" id="KW-0274">FAD</keyword>
<protein>
    <recommendedName>
        <fullName evidence="9">Gluconate 5-dehydrogenase</fullName>
    </recommendedName>
</protein>
<keyword evidence="4" id="KW-0560">Oxidoreductase</keyword>
<dbReference type="Pfam" id="PF13450">
    <property type="entry name" value="NAD_binding_8"/>
    <property type="match status" value="1"/>
</dbReference>